<comment type="subcellular location">
    <subcellularLocation>
        <location evidence="1">Membrane</location>
        <topology evidence="1">Multi-pass membrane protein</topology>
    </subcellularLocation>
</comment>
<feature type="transmembrane region" description="Helical" evidence="11">
    <location>
        <begin position="245"/>
        <end position="266"/>
    </location>
</feature>
<dbReference type="GO" id="GO:0005509">
    <property type="term" value="F:calcium ion binding"/>
    <property type="evidence" value="ECO:0007669"/>
    <property type="project" value="InterPro"/>
</dbReference>
<evidence type="ECO:0000256" key="7">
    <source>
        <dbReference type="ARBA" id="ARBA00023065"/>
    </source>
</evidence>
<keyword evidence="14" id="KW-1185">Reference proteome</keyword>
<feature type="domain" description="Potassium channel" evidence="12">
    <location>
        <begin position="197"/>
        <end position="269"/>
    </location>
</feature>
<dbReference type="PANTHER" id="PTHR11003">
    <property type="entry name" value="POTASSIUM CHANNEL, SUBFAMILY K"/>
    <property type="match status" value="1"/>
</dbReference>
<dbReference type="RefSeq" id="XP_056699373.1">
    <property type="nucleotide sequence ID" value="XM_056843395.1"/>
</dbReference>
<dbReference type="Pfam" id="PF13202">
    <property type="entry name" value="EF-hand_5"/>
    <property type="match status" value="1"/>
</dbReference>
<dbReference type="PROSITE" id="PS00018">
    <property type="entry name" value="EF_HAND_1"/>
    <property type="match status" value="2"/>
</dbReference>
<dbReference type="RefSeq" id="XP_021842652.1">
    <property type="nucleotide sequence ID" value="XM_021986960.1"/>
</dbReference>
<feature type="region of interest" description="Disordered" evidence="10">
    <location>
        <begin position="1"/>
        <end position="57"/>
    </location>
</feature>
<dbReference type="Gene3D" id="1.10.287.70">
    <property type="match status" value="2"/>
</dbReference>
<evidence type="ECO:0000313" key="16">
    <source>
        <dbReference type="RefSeq" id="XP_021842653.1"/>
    </source>
</evidence>
<keyword evidence="6 11" id="KW-1133">Transmembrane helix</keyword>
<organism evidence="14 16">
    <name type="scientific">Spinacia oleracea</name>
    <name type="common">Spinach</name>
    <dbReference type="NCBI Taxonomy" id="3562"/>
    <lineage>
        <taxon>Eukaryota</taxon>
        <taxon>Viridiplantae</taxon>
        <taxon>Streptophyta</taxon>
        <taxon>Embryophyta</taxon>
        <taxon>Tracheophyta</taxon>
        <taxon>Spermatophyta</taxon>
        <taxon>Magnoliopsida</taxon>
        <taxon>eudicotyledons</taxon>
        <taxon>Gunneridae</taxon>
        <taxon>Pentapetalae</taxon>
        <taxon>Caryophyllales</taxon>
        <taxon>Chenopodiaceae</taxon>
        <taxon>Chenopodioideae</taxon>
        <taxon>Anserineae</taxon>
        <taxon>Spinacia</taxon>
    </lineage>
</organism>
<dbReference type="RefSeq" id="XP_021842653.1">
    <property type="nucleotide sequence ID" value="XM_021986961.1"/>
</dbReference>
<dbReference type="InterPro" id="IPR003280">
    <property type="entry name" value="2pore_dom_K_chnl"/>
</dbReference>
<evidence type="ECO:0000313" key="14">
    <source>
        <dbReference type="Proteomes" id="UP000813463"/>
    </source>
</evidence>
<dbReference type="Gene3D" id="1.10.238.10">
    <property type="entry name" value="EF-hand"/>
    <property type="match status" value="1"/>
</dbReference>
<keyword evidence="5" id="KW-0106">Calcium</keyword>
<evidence type="ECO:0000256" key="10">
    <source>
        <dbReference type="SAM" id="MobiDB-lite"/>
    </source>
</evidence>
<keyword evidence="7" id="KW-0406">Ion transport</keyword>
<feature type="transmembrane region" description="Helical" evidence="11">
    <location>
        <begin position="131"/>
        <end position="149"/>
    </location>
</feature>
<evidence type="ECO:0000313" key="15">
    <source>
        <dbReference type="RefSeq" id="XP_021842652.1"/>
    </source>
</evidence>
<dbReference type="AlphaFoldDB" id="A0A9R0I4V5"/>
<dbReference type="InterPro" id="IPR013099">
    <property type="entry name" value="K_chnl_dom"/>
</dbReference>
<dbReference type="Proteomes" id="UP000813463">
    <property type="component" value="Chromosome 4"/>
</dbReference>
<evidence type="ECO:0000259" key="12">
    <source>
        <dbReference type="Pfam" id="PF07885"/>
    </source>
</evidence>
<dbReference type="RefSeq" id="XP_056699374.1">
    <property type="nucleotide sequence ID" value="XM_056843396.1"/>
</dbReference>
<evidence type="ECO:0000256" key="9">
    <source>
        <dbReference type="ARBA" id="ARBA00023303"/>
    </source>
</evidence>
<name>A0A9R0I4V5_SPIOL</name>
<sequence>MTSNKFKGIVSPISFGPRKENRHRKDVAKRRRFRRARSAPAVREHTGEVNGDASSTKGTDSLMNNIHPNLRIVATILIIYLSAGVVCFYLIRNHISGKKTNPILDALYFCVITMTTAGYGDLAPNTDLAKLFASAYVFLGLALVGLILGKAANYLVEKQEVLLVRAMHMSHDFGHRDIMKKIETNKAQHKCVTVFVFLLLLIMSGTIFLRFVEKMRFFEAFYCVCATITTLGYGYPSFGTLGGRVFAVLWILIGTICVAQFFLHLAEFNSEKRQKHLVERVLTRRMTNFDIEAADLDDDGVIDAAEFALYKLKEMGKITQEDISLVMVEFEELDVDQSGTLSATDISLSQSTPQATKSASE</sequence>
<evidence type="ECO:0000256" key="8">
    <source>
        <dbReference type="ARBA" id="ARBA00023136"/>
    </source>
</evidence>
<feature type="domain" description="Potassium channel" evidence="12">
    <location>
        <begin position="76"/>
        <end position="156"/>
    </location>
</feature>
<dbReference type="GeneID" id="110782733"/>
<evidence type="ECO:0000256" key="1">
    <source>
        <dbReference type="ARBA" id="ARBA00004141"/>
    </source>
</evidence>
<evidence type="ECO:0000256" key="2">
    <source>
        <dbReference type="ARBA" id="ARBA00010159"/>
    </source>
</evidence>
<dbReference type="Pfam" id="PF07885">
    <property type="entry name" value="Ion_trans_2"/>
    <property type="match status" value="2"/>
</dbReference>
<dbReference type="SUPFAM" id="SSF81324">
    <property type="entry name" value="Voltage-gated potassium channels"/>
    <property type="match status" value="2"/>
</dbReference>
<evidence type="ECO:0000256" key="5">
    <source>
        <dbReference type="ARBA" id="ARBA00022837"/>
    </source>
</evidence>
<reference evidence="14" key="1">
    <citation type="journal article" date="2021" name="Nat. Commun.">
        <title>Genomic analyses provide insights into spinach domestication and the genetic basis of agronomic traits.</title>
        <authorList>
            <person name="Cai X."/>
            <person name="Sun X."/>
            <person name="Xu C."/>
            <person name="Sun H."/>
            <person name="Wang X."/>
            <person name="Ge C."/>
            <person name="Zhang Z."/>
            <person name="Wang Q."/>
            <person name="Fei Z."/>
            <person name="Jiao C."/>
            <person name="Wang Q."/>
        </authorList>
    </citation>
    <scope>NUCLEOTIDE SEQUENCE [LARGE SCALE GENOMIC DNA]</scope>
    <source>
        <strain evidence="14">cv. Varoflay</strain>
    </source>
</reference>
<dbReference type="InterPro" id="IPR011992">
    <property type="entry name" value="EF-hand-dom_pair"/>
</dbReference>
<dbReference type="PANTHER" id="PTHR11003:SF291">
    <property type="entry name" value="IP11374P"/>
    <property type="match status" value="1"/>
</dbReference>
<evidence type="ECO:0000313" key="17">
    <source>
        <dbReference type="RefSeq" id="XP_056699373.1"/>
    </source>
</evidence>
<feature type="transmembrane region" description="Helical" evidence="11">
    <location>
        <begin position="103"/>
        <end position="119"/>
    </location>
</feature>
<evidence type="ECO:0000259" key="13">
    <source>
        <dbReference type="Pfam" id="PF13202"/>
    </source>
</evidence>
<dbReference type="GO" id="GO:0071805">
    <property type="term" value="P:potassium ion transmembrane transport"/>
    <property type="evidence" value="ECO:0000318"/>
    <property type="project" value="GO_Central"/>
</dbReference>
<gene>
    <name evidence="15 16 17 18" type="primary">LOC110782733</name>
</gene>
<keyword evidence="4 11" id="KW-0812">Transmembrane</keyword>
<reference evidence="15 16" key="2">
    <citation type="submission" date="2025-04" db="UniProtKB">
        <authorList>
            <consortium name="RefSeq"/>
        </authorList>
    </citation>
    <scope>IDENTIFICATION</scope>
    <source>
        <tissue evidence="17 18">Leaf</tissue>
    </source>
</reference>
<dbReference type="OrthoDB" id="415460at2759"/>
<dbReference type="GO" id="GO:0009705">
    <property type="term" value="C:plant-type vacuole membrane"/>
    <property type="evidence" value="ECO:0000318"/>
    <property type="project" value="GO_Central"/>
</dbReference>
<dbReference type="GO" id="GO:0005886">
    <property type="term" value="C:plasma membrane"/>
    <property type="evidence" value="ECO:0000318"/>
    <property type="project" value="GO_Central"/>
</dbReference>
<comment type="similarity">
    <text evidence="2">Belongs to the two pore domain potassium channel (TC 1.A.1.7) family.</text>
</comment>
<proteinExistence type="inferred from homology"/>
<feature type="compositionally biased region" description="Basic residues" evidence="10">
    <location>
        <begin position="20"/>
        <end position="37"/>
    </location>
</feature>
<keyword evidence="3" id="KW-0813">Transport</keyword>
<evidence type="ECO:0000256" key="6">
    <source>
        <dbReference type="ARBA" id="ARBA00022989"/>
    </source>
</evidence>
<dbReference type="InterPro" id="IPR018247">
    <property type="entry name" value="EF_Hand_1_Ca_BS"/>
</dbReference>
<dbReference type="InterPro" id="IPR002048">
    <property type="entry name" value="EF_hand_dom"/>
</dbReference>
<dbReference type="GO" id="GO:0015271">
    <property type="term" value="F:outward rectifier potassium channel activity"/>
    <property type="evidence" value="ECO:0000318"/>
    <property type="project" value="GO_Central"/>
</dbReference>
<protein>
    <submittedName>
        <fullName evidence="15 16">Two-pore potassium channel 1-like</fullName>
    </submittedName>
</protein>
<evidence type="ECO:0000256" key="3">
    <source>
        <dbReference type="ARBA" id="ARBA00022448"/>
    </source>
</evidence>
<dbReference type="KEGG" id="soe:110782733"/>
<evidence type="ECO:0000256" key="11">
    <source>
        <dbReference type="SAM" id="Phobius"/>
    </source>
</evidence>
<keyword evidence="8 11" id="KW-0472">Membrane</keyword>
<evidence type="ECO:0000313" key="18">
    <source>
        <dbReference type="RefSeq" id="XP_056699374.1"/>
    </source>
</evidence>
<dbReference type="SUPFAM" id="SSF47473">
    <property type="entry name" value="EF-hand"/>
    <property type="match status" value="1"/>
</dbReference>
<accession>A0A9R0I4V5</accession>
<evidence type="ECO:0000256" key="4">
    <source>
        <dbReference type="ARBA" id="ARBA00022692"/>
    </source>
</evidence>
<dbReference type="GO" id="GO:0022841">
    <property type="term" value="F:potassium ion leak channel activity"/>
    <property type="evidence" value="ECO:0000318"/>
    <property type="project" value="GO_Central"/>
</dbReference>
<feature type="transmembrane region" description="Helical" evidence="11">
    <location>
        <begin position="191"/>
        <end position="212"/>
    </location>
</feature>
<feature type="transmembrane region" description="Helical" evidence="11">
    <location>
        <begin position="72"/>
        <end position="91"/>
    </location>
</feature>
<keyword evidence="9" id="KW-0407">Ion channel</keyword>
<dbReference type="GO" id="GO:0030322">
    <property type="term" value="P:stabilization of membrane potential"/>
    <property type="evidence" value="ECO:0007669"/>
    <property type="project" value="TreeGrafter"/>
</dbReference>
<feature type="domain" description="EF-hand" evidence="13">
    <location>
        <begin position="292"/>
        <end position="307"/>
    </location>
</feature>